<feature type="signal peptide" evidence="2">
    <location>
        <begin position="1"/>
        <end position="25"/>
    </location>
</feature>
<feature type="region of interest" description="Disordered" evidence="1">
    <location>
        <begin position="75"/>
        <end position="94"/>
    </location>
</feature>
<evidence type="ECO:0000256" key="1">
    <source>
        <dbReference type="SAM" id="MobiDB-lite"/>
    </source>
</evidence>
<feature type="compositionally biased region" description="Basic and acidic residues" evidence="1">
    <location>
        <begin position="84"/>
        <end position="94"/>
    </location>
</feature>
<accession>B9SI56</accession>
<dbReference type="EMBL" id="EQ973969">
    <property type="protein sequence ID" value="EEF36658.1"/>
    <property type="molecule type" value="Genomic_DNA"/>
</dbReference>
<organism evidence="3 4">
    <name type="scientific">Ricinus communis</name>
    <name type="common">Castor bean</name>
    <dbReference type="NCBI Taxonomy" id="3988"/>
    <lineage>
        <taxon>Eukaryota</taxon>
        <taxon>Viridiplantae</taxon>
        <taxon>Streptophyta</taxon>
        <taxon>Embryophyta</taxon>
        <taxon>Tracheophyta</taxon>
        <taxon>Spermatophyta</taxon>
        <taxon>Magnoliopsida</taxon>
        <taxon>eudicotyledons</taxon>
        <taxon>Gunneridae</taxon>
        <taxon>Pentapetalae</taxon>
        <taxon>rosids</taxon>
        <taxon>fabids</taxon>
        <taxon>Malpighiales</taxon>
        <taxon>Euphorbiaceae</taxon>
        <taxon>Acalyphoideae</taxon>
        <taxon>Acalypheae</taxon>
        <taxon>Ricinus</taxon>
    </lineage>
</organism>
<evidence type="ECO:0000313" key="4">
    <source>
        <dbReference type="Proteomes" id="UP000008311"/>
    </source>
</evidence>
<name>B9SI56_RICCO</name>
<feature type="chain" id="PRO_5002891862" evidence="2">
    <location>
        <begin position="26"/>
        <end position="94"/>
    </location>
</feature>
<reference evidence="4" key="1">
    <citation type="journal article" date="2010" name="Nat. Biotechnol.">
        <title>Draft genome sequence of the oilseed species Ricinus communis.</title>
        <authorList>
            <person name="Chan A.P."/>
            <person name="Crabtree J."/>
            <person name="Zhao Q."/>
            <person name="Lorenzi H."/>
            <person name="Orvis J."/>
            <person name="Puiu D."/>
            <person name="Melake-Berhan A."/>
            <person name="Jones K.M."/>
            <person name="Redman J."/>
            <person name="Chen G."/>
            <person name="Cahoon E.B."/>
            <person name="Gedil M."/>
            <person name="Stanke M."/>
            <person name="Haas B.J."/>
            <person name="Wortman J.R."/>
            <person name="Fraser-Liggett C.M."/>
            <person name="Ravel J."/>
            <person name="Rabinowicz P.D."/>
        </authorList>
    </citation>
    <scope>NUCLEOTIDE SEQUENCE [LARGE SCALE GENOMIC DNA]</scope>
    <source>
        <strain evidence="4">cv. Hale</strain>
    </source>
</reference>
<evidence type="ECO:0000313" key="3">
    <source>
        <dbReference type="EMBL" id="EEF36658.1"/>
    </source>
</evidence>
<dbReference type="KEGG" id="rcu:8286483"/>
<dbReference type="OrthoDB" id="693939at2759"/>
<evidence type="ECO:0000256" key="2">
    <source>
        <dbReference type="SAM" id="SignalP"/>
    </source>
</evidence>
<protein>
    <submittedName>
        <fullName evidence="3">Uncharacterized protein</fullName>
    </submittedName>
</protein>
<dbReference type="PANTHER" id="PTHR33474">
    <property type="entry name" value="TRANSMEMBRANE PROTEIN"/>
    <property type="match status" value="1"/>
</dbReference>
<dbReference type="InParanoid" id="B9SI56"/>
<gene>
    <name evidence="3" type="ORF">RCOM_1320880</name>
</gene>
<dbReference type="AlphaFoldDB" id="B9SI56"/>
<keyword evidence="2" id="KW-0732">Signal</keyword>
<proteinExistence type="predicted"/>
<sequence>MVQRTAAVGLLLFFLGFSFLLSSLAVPTTRSLKSTEDNPSSSVQDFLIHQEGMDLSSQGEELDFIIAGRMDLESTDYPGTGANNHHDPKTPGRL</sequence>
<dbReference type="OMA" id="NHHDPRT"/>
<dbReference type="Proteomes" id="UP000008311">
    <property type="component" value="Unassembled WGS sequence"/>
</dbReference>
<keyword evidence="4" id="KW-1185">Reference proteome</keyword>
<dbReference type="PANTHER" id="PTHR33474:SF28">
    <property type="entry name" value="OS01G0815400 PROTEIN"/>
    <property type="match status" value="1"/>
</dbReference>
<dbReference type="eggNOG" id="KOG0800">
    <property type="taxonomic scope" value="Eukaryota"/>
</dbReference>